<dbReference type="OrthoDB" id="9810350at2"/>
<evidence type="ECO:0000256" key="8">
    <source>
        <dbReference type="ARBA" id="ARBA00023136"/>
    </source>
</evidence>
<keyword evidence="8 10" id="KW-0472">Membrane</keyword>
<evidence type="ECO:0000256" key="4">
    <source>
        <dbReference type="ARBA" id="ARBA00022475"/>
    </source>
</evidence>
<evidence type="ECO:0000256" key="9">
    <source>
        <dbReference type="ARBA" id="ARBA00023303"/>
    </source>
</evidence>
<keyword evidence="12" id="KW-1185">Reference proteome</keyword>
<evidence type="ECO:0000256" key="6">
    <source>
        <dbReference type="ARBA" id="ARBA00022989"/>
    </source>
</evidence>
<evidence type="ECO:0000256" key="5">
    <source>
        <dbReference type="ARBA" id="ARBA00022692"/>
    </source>
</evidence>
<keyword evidence="7 10" id="KW-0406">Ion transport</keyword>
<keyword evidence="6 10" id="KW-1133">Transmembrane helix</keyword>
<evidence type="ECO:0000256" key="3">
    <source>
        <dbReference type="ARBA" id="ARBA00022448"/>
    </source>
</evidence>
<dbReference type="Pfam" id="PF01741">
    <property type="entry name" value="MscL"/>
    <property type="match status" value="1"/>
</dbReference>
<dbReference type="EMBL" id="SGWX01000001">
    <property type="protein sequence ID" value="RZS61982.1"/>
    <property type="molecule type" value="Genomic_DNA"/>
</dbReference>
<comment type="caution">
    <text evidence="11">The sequence shown here is derived from an EMBL/GenBank/DDBJ whole genome shotgun (WGS) entry which is preliminary data.</text>
</comment>
<dbReference type="HAMAP" id="MF_00115">
    <property type="entry name" value="MscL"/>
    <property type="match status" value="1"/>
</dbReference>
<keyword evidence="4 10" id="KW-1003">Cell membrane</keyword>
<feature type="transmembrane region" description="Helical" evidence="10">
    <location>
        <begin position="21"/>
        <end position="49"/>
    </location>
</feature>
<dbReference type="PANTHER" id="PTHR30266:SF2">
    <property type="entry name" value="LARGE-CONDUCTANCE MECHANOSENSITIVE CHANNEL"/>
    <property type="match status" value="1"/>
</dbReference>
<accession>A0A4Q7M5Q7</accession>
<organism evidence="11 12">
    <name type="scientific">Xylanimonas ulmi</name>
    <dbReference type="NCBI Taxonomy" id="228973"/>
    <lineage>
        <taxon>Bacteria</taxon>
        <taxon>Bacillati</taxon>
        <taxon>Actinomycetota</taxon>
        <taxon>Actinomycetes</taxon>
        <taxon>Micrococcales</taxon>
        <taxon>Promicromonosporaceae</taxon>
        <taxon>Xylanimonas</taxon>
    </lineage>
</organism>
<dbReference type="Gene3D" id="1.10.1200.120">
    <property type="entry name" value="Large-conductance mechanosensitive channel, MscL, domain 1"/>
    <property type="match status" value="1"/>
</dbReference>
<dbReference type="GO" id="GO:0005886">
    <property type="term" value="C:plasma membrane"/>
    <property type="evidence" value="ECO:0007669"/>
    <property type="project" value="UniProtKB-SubCell"/>
</dbReference>
<evidence type="ECO:0000313" key="11">
    <source>
        <dbReference type="EMBL" id="RZS61982.1"/>
    </source>
</evidence>
<dbReference type="RefSeq" id="WP_130415076.1">
    <property type="nucleotide sequence ID" value="NZ_SGWX01000001.1"/>
</dbReference>
<dbReference type="AlphaFoldDB" id="A0A4Q7M5Q7"/>
<dbReference type="InterPro" id="IPR037673">
    <property type="entry name" value="MSC/AndL"/>
</dbReference>
<proteinExistence type="inferred from homology"/>
<gene>
    <name evidence="10" type="primary">mscL</name>
    <name evidence="11" type="ORF">EV386_2298</name>
</gene>
<dbReference type="NCBIfam" id="TIGR00220">
    <property type="entry name" value="mscL"/>
    <property type="match status" value="1"/>
</dbReference>
<reference evidence="11 12" key="1">
    <citation type="submission" date="2019-02" db="EMBL/GenBank/DDBJ databases">
        <title>Sequencing the genomes of 1000 actinobacteria strains.</title>
        <authorList>
            <person name="Klenk H.-P."/>
        </authorList>
    </citation>
    <scope>NUCLEOTIDE SEQUENCE [LARGE SCALE GENOMIC DNA]</scope>
    <source>
        <strain evidence="11 12">DSM 16932</strain>
    </source>
</reference>
<dbReference type="InterPro" id="IPR019823">
    <property type="entry name" value="Mechanosensitive_channel_CS"/>
</dbReference>
<keyword evidence="3 10" id="KW-0813">Transport</keyword>
<comment type="subunit">
    <text evidence="10">Homopentamer.</text>
</comment>
<evidence type="ECO:0000256" key="10">
    <source>
        <dbReference type="HAMAP-Rule" id="MF_00115"/>
    </source>
</evidence>
<dbReference type="GO" id="GO:0008381">
    <property type="term" value="F:mechanosensitive monoatomic ion channel activity"/>
    <property type="evidence" value="ECO:0007669"/>
    <property type="project" value="UniProtKB-UniRule"/>
</dbReference>
<dbReference type="InterPro" id="IPR001185">
    <property type="entry name" value="MS_channel"/>
</dbReference>
<dbReference type="Proteomes" id="UP000293852">
    <property type="component" value="Unassembled WGS sequence"/>
</dbReference>
<evidence type="ECO:0000256" key="1">
    <source>
        <dbReference type="ARBA" id="ARBA00004651"/>
    </source>
</evidence>
<dbReference type="PRINTS" id="PR01264">
    <property type="entry name" value="MECHCHANNEL"/>
</dbReference>
<sequence length="128" mass="13831">MLKGFKEFLLRGNVLDLAVGIIVGTAFTAVVTGLTNGFLTPLIALIFGQPDVSKVLFHIGKTAFPIGEFLQAALNFVIVAATLYFVVVVPVKHLTERMRRAEEPAPEEPAADVALLTEIRDLLAKSAR</sequence>
<dbReference type="PANTHER" id="PTHR30266">
    <property type="entry name" value="MECHANOSENSITIVE CHANNEL MSCL"/>
    <property type="match status" value="1"/>
</dbReference>
<dbReference type="InterPro" id="IPR036019">
    <property type="entry name" value="MscL_channel"/>
</dbReference>
<evidence type="ECO:0000313" key="12">
    <source>
        <dbReference type="Proteomes" id="UP000293852"/>
    </source>
</evidence>
<comment type="function">
    <text evidence="10">Channel that opens in response to stretch forces in the membrane lipid bilayer. May participate in the regulation of osmotic pressure changes within the cell.</text>
</comment>
<dbReference type="SUPFAM" id="SSF81330">
    <property type="entry name" value="Gated mechanosensitive channel"/>
    <property type="match status" value="1"/>
</dbReference>
<protein>
    <recommendedName>
        <fullName evidence="10">Large-conductance mechanosensitive channel</fullName>
    </recommendedName>
</protein>
<feature type="transmembrane region" description="Helical" evidence="10">
    <location>
        <begin position="69"/>
        <end position="91"/>
    </location>
</feature>
<keyword evidence="9 10" id="KW-0407">Ion channel</keyword>
<keyword evidence="5 10" id="KW-0812">Transmembrane</keyword>
<dbReference type="PROSITE" id="PS01327">
    <property type="entry name" value="MSCL"/>
    <property type="match status" value="1"/>
</dbReference>
<evidence type="ECO:0000256" key="2">
    <source>
        <dbReference type="ARBA" id="ARBA00007254"/>
    </source>
</evidence>
<name>A0A4Q7M5Q7_9MICO</name>
<comment type="similarity">
    <text evidence="2 10">Belongs to the MscL family.</text>
</comment>
<evidence type="ECO:0000256" key="7">
    <source>
        <dbReference type="ARBA" id="ARBA00023065"/>
    </source>
</evidence>
<comment type="subcellular location">
    <subcellularLocation>
        <location evidence="1 10">Cell membrane</location>
        <topology evidence="1 10">Multi-pass membrane protein</topology>
    </subcellularLocation>
</comment>